<dbReference type="InterPro" id="IPR036505">
    <property type="entry name" value="Amidase/PGRP_sf"/>
</dbReference>
<dbReference type="SUPFAM" id="SSF47090">
    <property type="entry name" value="PGBD-like"/>
    <property type="match status" value="1"/>
</dbReference>
<name>A0AB39M2R0_9ACTN</name>
<gene>
    <name evidence="3" type="ORF">AB5J58_03770</name>
</gene>
<feature type="domain" description="N-acetylmuramoyl-L-alanine amidase" evidence="2">
    <location>
        <begin position="2"/>
        <end position="156"/>
    </location>
</feature>
<dbReference type="Gene3D" id="1.10.101.10">
    <property type="entry name" value="PGBD-like superfamily/PGBD"/>
    <property type="match status" value="1"/>
</dbReference>
<dbReference type="SUPFAM" id="SSF55846">
    <property type="entry name" value="N-acetylmuramoyl-L-alanine amidase-like"/>
    <property type="match status" value="1"/>
</dbReference>
<dbReference type="InterPro" id="IPR002477">
    <property type="entry name" value="Peptidoglycan-bd-like"/>
</dbReference>
<evidence type="ECO:0000259" key="1">
    <source>
        <dbReference type="Pfam" id="PF01471"/>
    </source>
</evidence>
<reference evidence="3" key="1">
    <citation type="submission" date="2024-07" db="EMBL/GenBank/DDBJ databases">
        <authorList>
            <person name="Yu S.T."/>
        </authorList>
    </citation>
    <scope>NUCLEOTIDE SEQUENCE</scope>
    <source>
        <strain evidence="3">R08</strain>
    </source>
</reference>
<dbReference type="Gene3D" id="3.40.80.10">
    <property type="entry name" value="Peptidoglycan recognition protein-like"/>
    <property type="match status" value="1"/>
</dbReference>
<evidence type="ECO:0000259" key="2">
    <source>
        <dbReference type="Pfam" id="PF01510"/>
    </source>
</evidence>
<dbReference type="EMBL" id="CP163431">
    <property type="protein sequence ID" value="XDP99351.1"/>
    <property type="molecule type" value="Genomic_DNA"/>
</dbReference>
<proteinExistence type="predicted"/>
<organism evidence="3">
    <name type="scientific">Streptomyces sp. R08</name>
    <dbReference type="NCBI Taxonomy" id="3238624"/>
    <lineage>
        <taxon>Bacteria</taxon>
        <taxon>Bacillati</taxon>
        <taxon>Actinomycetota</taxon>
        <taxon>Actinomycetes</taxon>
        <taxon>Kitasatosporales</taxon>
        <taxon>Streptomycetaceae</taxon>
        <taxon>Streptomyces</taxon>
    </lineage>
</organism>
<dbReference type="AlphaFoldDB" id="A0AB39M2R0"/>
<dbReference type="Pfam" id="PF01510">
    <property type="entry name" value="Amidase_2"/>
    <property type="match status" value="1"/>
</dbReference>
<evidence type="ECO:0000313" key="3">
    <source>
        <dbReference type="EMBL" id="XDP99351.1"/>
    </source>
</evidence>
<dbReference type="InterPro" id="IPR036365">
    <property type="entry name" value="PGBD-like_sf"/>
</dbReference>
<dbReference type="InterPro" id="IPR036366">
    <property type="entry name" value="PGBDSf"/>
</dbReference>
<feature type="domain" description="Peptidoglycan binding-like" evidence="1">
    <location>
        <begin position="195"/>
        <end position="232"/>
    </location>
</feature>
<dbReference type="Pfam" id="PF01471">
    <property type="entry name" value="PG_binding_1"/>
    <property type="match status" value="1"/>
</dbReference>
<accession>A0AB39M2R0</accession>
<sequence>MKPNVIVLHTTEGSSFPSYDGGASAPNFTVKGTSVRQHYAANESSRALVNAKGGVETNTLNAVQIELVGTCAKGGPGLYWPNATDADMKGLVDLVKWLTTTYPGIPLVATSKPWLAYPASYGSKNKQRMTFAEWNGFKGICGHQHVPENDHGDPGNFPISRLIALVKSAGGSSSGSSSGSKIVALNSAVKPGATHAQVAELQQLLIKAGYGPIKGAVTKFYGEETQKAVARFHDRNPAYRSGLHDPRIGPKGFVALQKQAGRR</sequence>
<dbReference type="GO" id="GO:0008745">
    <property type="term" value="F:N-acetylmuramoyl-L-alanine amidase activity"/>
    <property type="evidence" value="ECO:0007669"/>
    <property type="project" value="InterPro"/>
</dbReference>
<protein>
    <submittedName>
        <fullName evidence="3">Peptidoglycan-binding protein</fullName>
    </submittedName>
</protein>
<dbReference type="RefSeq" id="WP_369186482.1">
    <property type="nucleotide sequence ID" value="NZ_CP163431.1"/>
</dbReference>
<dbReference type="GO" id="GO:0009253">
    <property type="term" value="P:peptidoglycan catabolic process"/>
    <property type="evidence" value="ECO:0007669"/>
    <property type="project" value="InterPro"/>
</dbReference>
<dbReference type="InterPro" id="IPR002502">
    <property type="entry name" value="Amidase_domain"/>
</dbReference>